<reference evidence="3 4" key="1">
    <citation type="journal article" date="2017" name="Antonie Van Leeuwenhoek">
        <title>Rhizobium rhizosphaerae sp. nov., a novel species isolated from rice rhizosphere.</title>
        <authorList>
            <person name="Zhao J.J."/>
            <person name="Zhang J."/>
            <person name="Zhang R.J."/>
            <person name="Zhang C.W."/>
            <person name="Yin H.Q."/>
            <person name="Zhang X.X."/>
        </authorList>
    </citation>
    <scope>NUCLEOTIDE SEQUENCE [LARGE SCALE GENOMIC DNA]</scope>
    <source>
        <strain evidence="3 4">BSs20135</strain>
    </source>
</reference>
<dbReference type="PRINTS" id="PR00081">
    <property type="entry name" value="GDHRDH"/>
</dbReference>
<protein>
    <submittedName>
        <fullName evidence="3">2-(R)-hydroxypropyl-CoM dehydrogenase</fullName>
    </submittedName>
</protein>
<dbReference type="EMBL" id="BAEO01000010">
    <property type="protein sequence ID" value="GAC17875.1"/>
    <property type="molecule type" value="Genomic_DNA"/>
</dbReference>
<accession>K6Z373</accession>
<evidence type="ECO:0000313" key="3">
    <source>
        <dbReference type="EMBL" id="GAC17875.1"/>
    </source>
</evidence>
<dbReference type="Proteomes" id="UP000006327">
    <property type="component" value="Unassembled WGS sequence"/>
</dbReference>
<sequence>MSDTITSHTLNKPVCIVTGGSLGIGDAVCEKFSAQGYTVINLDIQANSIQSKAIHWLKCDVSVSSEVSQCIQQVIKQYARIDCLVSNAGIHFSGTIEDTSEADFERVFGLNVKGAIAATKAVLPQMKSQKHGVILYMASDQALIAKHNSFAYNMSKAALASLAKTTALDYAKYQIRANAICPGTIETPLYHKAINSYVAQSGADSDQVHAEEAALQPIGRLGQASEVAALSYFLASDEAAFITGSLQVIDGGYTAQ</sequence>
<dbReference type="SUPFAM" id="SSF51735">
    <property type="entry name" value="NAD(P)-binding Rossmann-fold domains"/>
    <property type="match status" value="1"/>
</dbReference>
<dbReference type="GO" id="GO:0016491">
    <property type="term" value="F:oxidoreductase activity"/>
    <property type="evidence" value="ECO:0007669"/>
    <property type="project" value="UniProtKB-KW"/>
</dbReference>
<evidence type="ECO:0000256" key="2">
    <source>
        <dbReference type="ARBA" id="ARBA00023002"/>
    </source>
</evidence>
<dbReference type="PANTHER" id="PTHR24321">
    <property type="entry name" value="DEHYDROGENASES, SHORT CHAIN"/>
    <property type="match status" value="1"/>
</dbReference>
<organism evidence="3 4">
    <name type="scientific">Paraglaciecola arctica BSs20135</name>
    <dbReference type="NCBI Taxonomy" id="493475"/>
    <lineage>
        <taxon>Bacteria</taxon>
        <taxon>Pseudomonadati</taxon>
        <taxon>Pseudomonadota</taxon>
        <taxon>Gammaproteobacteria</taxon>
        <taxon>Alteromonadales</taxon>
        <taxon>Alteromonadaceae</taxon>
        <taxon>Paraglaciecola</taxon>
    </lineage>
</organism>
<dbReference type="AlphaFoldDB" id="K6Z373"/>
<dbReference type="PROSITE" id="PS00061">
    <property type="entry name" value="ADH_SHORT"/>
    <property type="match status" value="1"/>
</dbReference>
<keyword evidence="2" id="KW-0560">Oxidoreductase</keyword>
<comment type="similarity">
    <text evidence="1">Belongs to the short-chain dehydrogenases/reductases (SDR) family.</text>
</comment>
<dbReference type="CDD" id="cd05233">
    <property type="entry name" value="SDR_c"/>
    <property type="match status" value="1"/>
</dbReference>
<dbReference type="OrthoDB" id="9786435at2"/>
<proteinExistence type="inferred from homology"/>
<keyword evidence="4" id="KW-1185">Reference proteome</keyword>
<dbReference type="STRING" id="493475.GARC_0894"/>
<gene>
    <name evidence="3" type="primary">xecD</name>
    <name evidence="3" type="ORF">GARC_0894</name>
</gene>
<dbReference type="Pfam" id="PF13561">
    <property type="entry name" value="adh_short_C2"/>
    <property type="match status" value="1"/>
</dbReference>
<evidence type="ECO:0000256" key="1">
    <source>
        <dbReference type="ARBA" id="ARBA00006484"/>
    </source>
</evidence>
<dbReference type="Gene3D" id="3.40.50.720">
    <property type="entry name" value="NAD(P)-binding Rossmann-like Domain"/>
    <property type="match status" value="1"/>
</dbReference>
<dbReference type="PANTHER" id="PTHR24321:SF8">
    <property type="entry name" value="ESTRADIOL 17-BETA-DEHYDROGENASE 8-RELATED"/>
    <property type="match status" value="1"/>
</dbReference>
<dbReference type="eggNOG" id="COG1028">
    <property type="taxonomic scope" value="Bacteria"/>
</dbReference>
<name>K6Z373_9ALTE</name>
<dbReference type="FunFam" id="3.40.50.720:FF:000084">
    <property type="entry name" value="Short-chain dehydrogenase reductase"/>
    <property type="match status" value="1"/>
</dbReference>
<evidence type="ECO:0000313" key="4">
    <source>
        <dbReference type="Proteomes" id="UP000006327"/>
    </source>
</evidence>
<comment type="caution">
    <text evidence="3">The sequence shown here is derived from an EMBL/GenBank/DDBJ whole genome shotgun (WGS) entry which is preliminary data.</text>
</comment>
<dbReference type="InterPro" id="IPR002347">
    <property type="entry name" value="SDR_fam"/>
</dbReference>
<dbReference type="PRINTS" id="PR00080">
    <property type="entry name" value="SDRFAMILY"/>
</dbReference>
<dbReference type="RefSeq" id="WP_007617135.1">
    <property type="nucleotide sequence ID" value="NZ_BAEO01000010.1"/>
</dbReference>
<dbReference type="InterPro" id="IPR036291">
    <property type="entry name" value="NAD(P)-bd_dom_sf"/>
</dbReference>
<dbReference type="InterPro" id="IPR020904">
    <property type="entry name" value="Sc_DH/Rdtase_CS"/>
</dbReference>